<dbReference type="Gene3D" id="1.25.40.10">
    <property type="entry name" value="Tetratricopeptide repeat domain"/>
    <property type="match status" value="1"/>
</dbReference>
<comment type="caution">
    <text evidence="1">The sequence shown here is derived from an EMBL/GenBank/DDBJ whole genome shotgun (WGS) entry which is preliminary data.</text>
</comment>
<dbReference type="AlphaFoldDB" id="A0A0W8G4Z3"/>
<dbReference type="InterPro" id="IPR011990">
    <property type="entry name" value="TPR-like_helical_dom_sf"/>
</dbReference>
<name>A0A0W8G4Z3_9ZZZZ</name>
<evidence type="ECO:0008006" key="2">
    <source>
        <dbReference type="Google" id="ProtNLM"/>
    </source>
</evidence>
<dbReference type="SUPFAM" id="SSF48452">
    <property type="entry name" value="TPR-like"/>
    <property type="match status" value="1"/>
</dbReference>
<organism evidence="1">
    <name type="scientific">hydrocarbon metagenome</name>
    <dbReference type="NCBI Taxonomy" id="938273"/>
    <lineage>
        <taxon>unclassified sequences</taxon>
        <taxon>metagenomes</taxon>
        <taxon>ecological metagenomes</taxon>
    </lineage>
</organism>
<proteinExistence type="predicted"/>
<protein>
    <recommendedName>
        <fullName evidence="2">Tetratricopeptide repeat protein</fullName>
    </recommendedName>
</protein>
<evidence type="ECO:0000313" key="1">
    <source>
        <dbReference type="EMBL" id="KUG28215.1"/>
    </source>
</evidence>
<dbReference type="SUPFAM" id="SSF52266">
    <property type="entry name" value="SGNH hydrolase"/>
    <property type="match status" value="1"/>
</dbReference>
<sequence length="401" mass="45549">MSMAEYLAEGSRRLGLGQFDEAEEAFRQGTCRFPNQPRFLERMAFVAYLQKDLPLARSRYESLAAAGVSGSLSGLGTVLAEMEDYDAVFALVSTHLEEFLAGPANPRFLSQSVNRARDLEKLRDVLLHPRVFHLLERGQILRKLFYFGDEDLVAEFFRSHADSYRTDFAVIGDSHAGSTFGTKVFSQRIPPVFVLPGATIAGFGKRKSTLGVFRNCHKVIAALNPSTLLFKFGQVNVDLGIYYRQFVKNMDINIGNFFIEITKNYIQSIIGLPNTTKYIVCGINMPTLVDTDTAAKYTSRVIFENKNDENLVKELHLKLQQNMPPYEERFQRSLLFNEILRATCEHHGIAYFDLVDLFCQDGKTLVPGIVRDDDHHYFLDDAWSCKVWNHVSEMTGLRELP</sequence>
<gene>
    <name evidence="1" type="ORF">ASZ90_001927</name>
</gene>
<reference evidence="1" key="1">
    <citation type="journal article" date="2015" name="Proc. Natl. Acad. Sci. U.S.A.">
        <title>Networks of energetic and metabolic interactions define dynamics in microbial communities.</title>
        <authorList>
            <person name="Embree M."/>
            <person name="Liu J.K."/>
            <person name="Al-Bassam M.M."/>
            <person name="Zengler K."/>
        </authorList>
    </citation>
    <scope>NUCLEOTIDE SEQUENCE</scope>
</reference>
<accession>A0A0W8G4Z3</accession>
<dbReference type="EMBL" id="LNQE01000248">
    <property type="protein sequence ID" value="KUG28215.1"/>
    <property type="molecule type" value="Genomic_DNA"/>
</dbReference>